<evidence type="ECO:0000313" key="6">
    <source>
        <dbReference type="Proteomes" id="UP000298049"/>
    </source>
</evidence>
<dbReference type="RefSeq" id="WP_136547568.1">
    <property type="nucleotide sequence ID" value="NZ_CP031093.1"/>
</dbReference>
<dbReference type="Pfam" id="PF01053">
    <property type="entry name" value="Cys_Met_Meta_PP"/>
    <property type="match status" value="1"/>
</dbReference>
<protein>
    <submittedName>
        <fullName evidence="5">Cystathionine gamma-synthase</fullName>
    </submittedName>
</protein>
<evidence type="ECO:0000313" key="5">
    <source>
        <dbReference type="EMBL" id="QCF25369.1"/>
    </source>
</evidence>
<dbReference type="GO" id="GO:0016846">
    <property type="term" value="F:carbon-sulfur lyase activity"/>
    <property type="evidence" value="ECO:0007669"/>
    <property type="project" value="TreeGrafter"/>
</dbReference>
<dbReference type="PANTHER" id="PTHR11808:SF80">
    <property type="entry name" value="CYSTATHIONINE GAMMA-LYASE"/>
    <property type="match status" value="1"/>
</dbReference>
<evidence type="ECO:0000256" key="1">
    <source>
        <dbReference type="ARBA" id="ARBA00001933"/>
    </source>
</evidence>
<dbReference type="GO" id="GO:0009086">
    <property type="term" value="P:methionine biosynthetic process"/>
    <property type="evidence" value="ECO:0007669"/>
    <property type="project" value="UniProtKB-ARBA"/>
</dbReference>
<proteinExistence type="inferred from homology"/>
<dbReference type="InterPro" id="IPR015421">
    <property type="entry name" value="PyrdxlP-dep_Trfase_major"/>
</dbReference>
<dbReference type="OrthoDB" id="9805807at2"/>
<keyword evidence="2 3" id="KW-0663">Pyridoxal phosphate</keyword>
<reference evidence="5 6" key="1">
    <citation type="submission" date="2018-07" db="EMBL/GenBank/DDBJ databases">
        <title>Marsedoiliclastica nanhaica gen. nov. sp. nov., a novel marine hydrocarbonoclastic bacterium isolated from an in-situ enriched hydrocarbon-degrading consortium in deep-sea sediment.</title>
        <authorList>
            <person name="Dong C."/>
            <person name="Ma T."/>
            <person name="Liu R."/>
            <person name="Shao Z."/>
        </authorList>
    </citation>
    <scope>NUCLEOTIDE SEQUENCE [LARGE SCALE GENOMIC DNA]</scope>
    <source>
        <strain evidence="6">soil36-7</strain>
    </source>
</reference>
<dbReference type="FunFam" id="3.90.1150.10:FF:000033">
    <property type="entry name" value="Cystathionine gamma-synthase"/>
    <property type="match status" value="1"/>
</dbReference>
<dbReference type="GO" id="GO:0019346">
    <property type="term" value="P:transsulfuration"/>
    <property type="evidence" value="ECO:0007669"/>
    <property type="project" value="InterPro"/>
</dbReference>
<dbReference type="Proteomes" id="UP000298049">
    <property type="component" value="Chromosome"/>
</dbReference>
<keyword evidence="6" id="KW-1185">Reference proteome</keyword>
<dbReference type="EMBL" id="CP031093">
    <property type="protein sequence ID" value="QCF25369.1"/>
    <property type="molecule type" value="Genomic_DNA"/>
</dbReference>
<dbReference type="PANTHER" id="PTHR11808">
    <property type="entry name" value="TRANS-SULFURATION ENZYME FAMILY MEMBER"/>
    <property type="match status" value="1"/>
</dbReference>
<dbReference type="PIRSF" id="PIRSF001434">
    <property type="entry name" value="CGS"/>
    <property type="match status" value="1"/>
</dbReference>
<feature type="modified residue" description="N6-(pyridoxal phosphate)lysine" evidence="3">
    <location>
        <position position="208"/>
    </location>
</feature>
<dbReference type="FunFam" id="3.40.640.10:FF:000046">
    <property type="entry name" value="Cystathionine gamma-lyase"/>
    <property type="match status" value="1"/>
</dbReference>
<dbReference type="CDD" id="cd00614">
    <property type="entry name" value="CGS_like"/>
    <property type="match status" value="1"/>
</dbReference>
<dbReference type="GO" id="GO:0005737">
    <property type="term" value="C:cytoplasm"/>
    <property type="evidence" value="ECO:0007669"/>
    <property type="project" value="TreeGrafter"/>
</dbReference>
<dbReference type="Gene3D" id="3.90.1150.10">
    <property type="entry name" value="Aspartate Aminotransferase, domain 1"/>
    <property type="match status" value="1"/>
</dbReference>
<sequence length="392" mass="42270">MSDRPHGPSPTTLIHNNKYRDAHGSPYTPVYTTTTWRFDSTADLLDVVEGRKPGCLYTRYGTNPTIRELEHSLAQLEVAPAALAFASGMAAISATLLAHGRYGIVCVGELYGGTQEFLHSHCRELGIPVNSLMPQELDQLGPVLDRPGMLVYCETPANPTLSILDIRHLAEIAHQHGARLAVDNTFASPINQRPLQLGADLVLHSASKYLGGHSDITAGALMGSEELVGTVARWRKNLGQVLSPETAALLSRSLRTLPLRIHQHNHNAQAVAEAMATHPRVSRVLYPGLSGFPGHELAAQQMDGFGGMLSIEVDGDRDAASRVADNLRVFVLAPSLGGTESLVGQPCTTSHHDLTPEERQRLGIGDNLLRLSVGLEDAGDLIDDLKQALDKI</sequence>
<comment type="cofactor">
    <cofactor evidence="1 4">
        <name>pyridoxal 5'-phosphate</name>
        <dbReference type="ChEBI" id="CHEBI:597326"/>
    </cofactor>
</comment>
<dbReference type="AlphaFoldDB" id="A0A4P7XEK5"/>
<dbReference type="InterPro" id="IPR015424">
    <property type="entry name" value="PyrdxlP-dep_Trfase"/>
</dbReference>
<gene>
    <name evidence="5" type="ORF">soil367_05170</name>
</gene>
<organism evidence="5 6">
    <name type="scientific">Hydrocarboniclastica marina</name>
    <dbReference type="NCBI Taxonomy" id="2259620"/>
    <lineage>
        <taxon>Bacteria</taxon>
        <taxon>Pseudomonadati</taxon>
        <taxon>Pseudomonadota</taxon>
        <taxon>Gammaproteobacteria</taxon>
        <taxon>Alteromonadales</taxon>
        <taxon>Alteromonadaceae</taxon>
        <taxon>Hydrocarboniclastica</taxon>
    </lineage>
</organism>
<accession>A0A4P7XEK5</accession>
<dbReference type="Gene3D" id="3.40.640.10">
    <property type="entry name" value="Type I PLP-dependent aspartate aminotransferase-like (Major domain)"/>
    <property type="match status" value="1"/>
</dbReference>
<dbReference type="InterPro" id="IPR015422">
    <property type="entry name" value="PyrdxlP-dep_Trfase_small"/>
</dbReference>
<evidence type="ECO:0000256" key="3">
    <source>
        <dbReference type="PIRSR" id="PIRSR001434-2"/>
    </source>
</evidence>
<name>A0A4P7XEK5_9ALTE</name>
<evidence type="ECO:0000256" key="4">
    <source>
        <dbReference type="RuleBase" id="RU362118"/>
    </source>
</evidence>
<comment type="similarity">
    <text evidence="4">Belongs to the trans-sulfuration enzymes family.</text>
</comment>
<evidence type="ECO:0000256" key="2">
    <source>
        <dbReference type="ARBA" id="ARBA00022898"/>
    </source>
</evidence>
<dbReference type="GO" id="GO:0030170">
    <property type="term" value="F:pyridoxal phosphate binding"/>
    <property type="evidence" value="ECO:0007669"/>
    <property type="project" value="InterPro"/>
</dbReference>
<dbReference type="SUPFAM" id="SSF53383">
    <property type="entry name" value="PLP-dependent transferases"/>
    <property type="match status" value="1"/>
</dbReference>
<dbReference type="InterPro" id="IPR000277">
    <property type="entry name" value="Cys/Met-Metab_PyrdxlP-dep_enz"/>
</dbReference>
<dbReference type="KEGG" id="hmi:soil367_05170"/>